<name>A0AAN8WZV7_HALRR</name>
<keyword evidence="2" id="KW-1185">Reference proteome</keyword>
<evidence type="ECO:0000313" key="1">
    <source>
        <dbReference type="EMBL" id="KAK7073997.1"/>
    </source>
</evidence>
<accession>A0AAN8WZV7</accession>
<comment type="caution">
    <text evidence="1">The sequence shown here is derived from an EMBL/GenBank/DDBJ whole genome shotgun (WGS) entry which is preliminary data.</text>
</comment>
<gene>
    <name evidence="1" type="ORF">SK128_021228</name>
</gene>
<dbReference type="AlphaFoldDB" id="A0AAN8WZV7"/>
<organism evidence="1 2">
    <name type="scientific">Halocaridina rubra</name>
    <name type="common">Hawaiian red shrimp</name>
    <dbReference type="NCBI Taxonomy" id="373956"/>
    <lineage>
        <taxon>Eukaryota</taxon>
        <taxon>Metazoa</taxon>
        <taxon>Ecdysozoa</taxon>
        <taxon>Arthropoda</taxon>
        <taxon>Crustacea</taxon>
        <taxon>Multicrustacea</taxon>
        <taxon>Malacostraca</taxon>
        <taxon>Eumalacostraca</taxon>
        <taxon>Eucarida</taxon>
        <taxon>Decapoda</taxon>
        <taxon>Pleocyemata</taxon>
        <taxon>Caridea</taxon>
        <taxon>Atyoidea</taxon>
        <taxon>Atyidae</taxon>
        <taxon>Halocaridina</taxon>
    </lineage>
</organism>
<dbReference type="EMBL" id="JAXCGZ010011883">
    <property type="protein sequence ID" value="KAK7073997.1"/>
    <property type="molecule type" value="Genomic_DNA"/>
</dbReference>
<dbReference type="Proteomes" id="UP001381693">
    <property type="component" value="Unassembled WGS sequence"/>
</dbReference>
<feature type="non-terminal residue" evidence="1">
    <location>
        <position position="1"/>
    </location>
</feature>
<reference evidence="1 2" key="1">
    <citation type="submission" date="2023-11" db="EMBL/GenBank/DDBJ databases">
        <title>Halocaridina rubra genome assembly.</title>
        <authorList>
            <person name="Smith C."/>
        </authorList>
    </citation>
    <scope>NUCLEOTIDE SEQUENCE [LARGE SCALE GENOMIC DNA]</scope>
    <source>
        <strain evidence="1">EP-1</strain>
        <tissue evidence="1">Whole</tissue>
    </source>
</reference>
<proteinExistence type="predicted"/>
<evidence type="ECO:0000313" key="2">
    <source>
        <dbReference type="Proteomes" id="UP001381693"/>
    </source>
</evidence>
<sequence length="59" mass="6811">LNEDLQRHAQTQLLRAKAENNCERGGPSLIDSHEIYPLPAYPGVRDNQPTTLLHDYYDY</sequence>
<protein>
    <submittedName>
        <fullName evidence="1">Uncharacterized protein</fullName>
    </submittedName>
</protein>